<protein>
    <submittedName>
        <fullName evidence="5">DnaD domain protein</fullName>
    </submittedName>
</protein>
<dbReference type="EMBL" id="AZGM01000110">
    <property type="protein sequence ID" value="KRM25816.1"/>
    <property type="molecule type" value="Genomic_DNA"/>
</dbReference>
<dbReference type="STRING" id="1423782.FD32_GL000648"/>
<name>A0A0R1X6R4_9LACO</name>
<keyword evidence="6" id="KW-1185">Reference proteome</keyword>
<evidence type="ECO:0000313" key="5">
    <source>
        <dbReference type="EMBL" id="KRM25816.1"/>
    </source>
</evidence>
<feature type="domain" description="DnaB/C C-terminal" evidence="3">
    <location>
        <begin position="114"/>
        <end position="187"/>
    </location>
</feature>
<dbReference type="PANTHER" id="PTHR37293:SF6">
    <property type="entry name" value="DNA REPLICATION PROTEIN DNAD"/>
    <property type="match status" value="1"/>
</dbReference>
<dbReference type="InterPro" id="IPR036388">
    <property type="entry name" value="WH-like_DNA-bd_sf"/>
</dbReference>
<dbReference type="Pfam" id="PF21984">
    <property type="entry name" value="DnaD_N"/>
    <property type="match status" value="1"/>
</dbReference>
<evidence type="ECO:0000313" key="6">
    <source>
        <dbReference type="Proteomes" id="UP000051412"/>
    </source>
</evidence>
<evidence type="ECO:0000256" key="1">
    <source>
        <dbReference type="ARBA" id="ARBA00093462"/>
    </source>
</evidence>
<feature type="compositionally biased region" description="Basic and acidic residues" evidence="2">
    <location>
        <begin position="187"/>
        <end position="196"/>
    </location>
</feature>
<evidence type="ECO:0000256" key="2">
    <source>
        <dbReference type="SAM" id="MobiDB-lite"/>
    </source>
</evidence>
<organism evidence="5 6">
    <name type="scientific">Limosilactobacillus panis DSM 6035</name>
    <dbReference type="NCBI Taxonomy" id="1423782"/>
    <lineage>
        <taxon>Bacteria</taxon>
        <taxon>Bacillati</taxon>
        <taxon>Bacillota</taxon>
        <taxon>Bacilli</taxon>
        <taxon>Lactobacillales</taxon>
        <taxon>Lactobacillaceae</taxon>
        <taxon>Limosilactobacillus</taxon>
    </lineage>
</organism>
<dbReference type="InterPro" id="IPR053162">
    <property type="entry name" value="DnaD"/>
</dbReference>
<dbReference type="PATRIC" id="fig|1423782.4.peg.672"/>
<dbReference type="Proteomes" id="UP000051412">
    <property type="component" value="Unassembled WGS sequence"/>
</dbReference>
<evidence type="ECO:0000259" key="3">
    <source>
        <dbReference type="Pfam" id="PF07261"/>
    </source>
</evidence>
<dbReference type="AlphaFoldDB" id="A0A0R1X6R4"/>
<feature type="region of interest" description="Disordered" evidence="2">
    <location>
        <begin position="187"/>
        <end position="220"/>
    </location>
</feature>
<dbReference type="Gene3D" id="1.10.10.10">
    <property type="entry name" value="Winged helix-like DNA-binding domain superfamily/Winged helix DNA-binding domain"/>
    <property type="match status" value="1"/>
</dbReference>
<feature type="domain" description="DnaD N-terminal" evidence="4">
    <location>
        <begin position="2"/>
        <end position="97"/>
    </location>
</feature>
<dbReference type="PANTHER" id="PTHR37293">
    <property type="entry name" value="PHAGE REPLICATION PROTEIN-RELATED"/>
    <property type="match status" value="1"/>
</dbReference>
<dbReference type="InterPro" id="IPR053843">
    <property type="entry name" value="DnaD_N"/>
</dbReference>
<sequence>MSNILLHHYKEIGLTTSQLVLYLQFKSYQDRGNASPDIRQIAKNLATSEVQVFDQLHQMVMSGLVDQQMRKTNDGKEEAAYDFTPLINRLAVFDDQQATQHVETTAANSRMKTFNSLEAEFGRPLSSMEMQIVNDWLDKDGYSTEMIKLALKQAVLNSALSLNYMERILQSWDRQGLRTRHDIEQHERQFEQRRGQQESATSNKRQRKKGPKIPIYKLGE</sequence>
<comment type="caution">
    <text evidence="5">The sequence shown here is derived from an EMBL/GenBank/DDBJ whole genome shotgun (WGS) entry which is preliminary data.</text>
</comment>
<dbReference type="NCBIfam" id="TIGR01446">
    <property type="entry name" value="DnaD_dom"/>
    <property type="match status" value="1"/>
</dbReference>
<reference evidence="5 6" key="1">
    <citation type="journal article" date="2015" name="Genome Announc.">
        <title>Expanding the biotechnology potential of lactobacilli through comparative genomics of 213 strains and associated genera.</title>
        <authorList>
            <person name="Sun Z."/>
            <person name="Harris H.M."/>
            <person name="McCann A."/>
            <person name="Guo C."/>
            <person name="Argimon S."/>
            <person name="Zhang W."/>
            <person name="Yang X."/>
            <person name="Jeffery I.B."/>
            <person name="Cooney J.C."/>
            <person name="Kagawa T.F."/>
            <person name="Liu W."/>
            <person name="Song Y."/>
            <person name="Salvetti E."/>
            <person name="Wrobel A."/>
            <person name="Rasinkangas P."/>
            <person name="Parkhill J."/>
            <person name="Rea M.C."/>
            <person name="O'Sullivan O."/>
            <person name="Ritari J."/>
            <person name="Douillard F.P."/>
            <person name="Paul Ross R."/>
            <person name="Yang R."/>
            <person name="Briner A.E."/>
            <person name="Felis G.E."/>
            <person name="de Vos W.M."/>
            <person name="Barrangou R."/>
            <person name="Klaenhammer T.R."/>
            <person name="Caufield P.W."/>
            <person name="Cui Y."/>
            <person name="Zhang H."/>
            <person name="O'Toole P.W."/>
        </authorList>
    </citation>
    <scope>NUCLEOTIDE SEQUENCE [LARGE SCALE GENOMIC DNA]</scope>
    <source>
        <strain evidence="5 6">DSM 6035</strain>
    </source>
</reference>
<dbReference type="Gene3D" id="1.10.10.630">
    <property type="entry name" value="DnaD domain-like"/>
    <property type="match status" value="1"/>
</dbReference>
<proteinExistence type="inferred from homology"/>
<dbReference type="InterPro" id="IPR034829">
    <property type="entry name" value="DnaD-like_sf"/>
</dbReference>
<evidence type="ECO:0000259" key="4">
    <source>
        <dbReference type="Pfam" id="PF21984"/>
    </source>
</evidence>
<gene>
    <name evidence="5" type="ORF">FD32_GL000648</name>
</gene>
<comment type="similarity">
    <text evidence="1">Belongs to the DnaB/DnaD family.</text>
</comment>
<dbReference type="InterPro" id="IPR006343">
    <property type="entry name" value="DnaB/C_C"/>
</dbReference>
<dbReference type="SUPFAM" id="SSF158499">
    <property type="entry name" value="DnaD domain-like"/>
    <property type="match status" value="1"/>
</dbReference>
<dbReference type="Pfam" id="PF07261">
    <property type="entry name" value="DnaB_2"/>
    <property type="match status" value="1"/>
</dbReference>
<accession>A0A0R1X6R4</accession>